<dbReference type="InterPro" id="IPR009057">
    <property type="entry name" value="Homeodomain-like_sf"/>
</dbReference>
<sequence>MSTQATTAVIAERAGVNASTVVRTAHALGFDGWPALRSGIRTRYLATLSAHQVLAEHNGSVSDPVTGAIQQDLRNLEALAHGLDVADVHRAAHLLLESRRVVVTGSGTFAAPGLQLTHTCTTLGLDFILERHGGTQLANRVATLTTDDCFVIFSFWRLPRELLAAARIARDNGARVIVVTDRRSSQLVPLADVTMVIPSEGVAALPSITPAIVVVHALTAKMGWIGGQEVRGPHQPHRSHLGTDGHLRRPRLITRTPR</sequence>
<dbReference type="Gene3D" id="1.10.10.10">
    <property type="entry name" value="Winged helix-like DNA-binding domain superfamily/Winged helix DNA-binding domain"/>
    <property type="match status" value="1"/>
</dbReference>
<keyword evidence="3" id="KW-0804">Transcription</keyword>
<dbReference type="SUPFAM" id="SSF46689">
    <property type="entry name" value="Homeodomain-like"/>
    <property type="match status" value="1"/>
</dbReference>
<dbReference type="Gene3D" id="3.40.50.10490">
    <property type="entry name" value="Glucose-6-phosphate isomerase like protein, domain 1"/>
    <property type="match status" value="1"/>
</dbReference>
<dbReference type="SUPFAM" id="SSF53697">
    <property type="entry name" value="SIS domain"/>
    <property type="match status" value="1"/>
</dbReference>
<dbReference type="PANTHER" id="PTHR30514">
    <property type="entry name" value="GLUCOKINASE"/>
    <property type="match status" value="1"/>
</dbReference>
<evidence type="ECO:0000313" key="7">
    <source>
        <dbReference type="EMBL" id="UQS27996.1"/>
    </source>
</evidence>
<feature type="domain" description="SIS" evidence="6">
    <location>
        <begin position="91"/>
        <end position="229"/>
    </location>
</feature>
<keyword evidence="8" id="KW-1185">Reference proteome</keyword>
<evidence type="ECO:0000259" key="6">
    <source>
        <dbReference type="PROSITE" id="PS51464"/>
    </source>
</evidence>
<dbReference type="Proteomes" id="UP000830158">
    <property type="component" value="Chromosome"/>
</dbReference>
<dbReference type="InterPro" id="IPR000281">
    <property type="entry name" value="HTH_RpiR"/>
</dbReference>
<dbReference type="PROSITE" id="PS51071">
    <property type="entry name" value="HTH_RPIR"/>
    <property type="match status" value="1"/>
</dbReference>
<dbReference type="CDD" id="cd05013">
    <property type="entry name" value="SIS_RpiR"/>
    <property type="match status" value="1"/>
</dbReference>
<evidence type="ECO:0000256" key="1">
    <source>
        <dbReference type="ARBA" id="ARBA00023015"/>
    </source>
</evidence>
<dbReference type="PROSITE" id="PS51464">
    <property type="entry name" value="SIS"/>
    <property type="match status" value="1"/>
</dbReference>
<evidence type="ECO:0000256" key="2">
    <source>
        <dbReference type="ARBA" id="ARBA00023125"/>
    </source>
</evidence>
<feature type="region of interest" description="Disordered" evidence="4">
    <location>
        <begin position="229"/>
        <end position="258"/>
    </location>
</feature>
<organism evidence="7 8">
    <name type="scientific">Amycolatopsis thermalba</name>
    <dbReference type="NCBI Taxonomy" id="944492"/>
    <lineage>
        <taxon>Bacteria</taxon>
        <taxon>Bacillati</taxon>
        <taxon>Actinomycetota</taxon>
        <taxon>Actinomycetes</taxon>
        <taxon>Pseudonocardiales</taxon>
        <taxon>Pseudonocardiaceae</taxon>
        <taxon>Amycolatopsis</taxon>
    </lineage>
</organism>
<keyword evidence="1" id="KW-0805">Transcription regulation</keyword>
<gene>
    <name evidence="7" type="ORF">L1857_25780</name>
</gene>
<accession>A0ABY4P6U2</accession>
<name>A0ABY4P6U2_9PSEU</name>
<protein>
    <submittedName>
        <fullName evidence="7">MurR/RpiR family transcriptional regulator</fullName>
    </submittedName>
</protein>
<dbReference type="EMBL" id="CP091196">
    <property type="protein sequence ID" value="UQS27996.1"/>
    <property type="molecule type" value="Genomic_DNA"/>
</dbReference>
<dbReference type="PANTHER" id="PTHR30514:SF18">
    <property type="entry name" value="RPIR-FAMILY TRANSCRIPTIONAL REGULATOR"/>
    <property type="match status" value="1"/>
</dbReference>
<keyword evidence="2" id="KW-0238">DNA-binding</keyword>
<dbReference type="InterPro" id="IPR047640">
    <property type="entry name" value="RpiR-like"/>
</dbReference>
<proteinExistence type="predicted"/>
<evidence type="ECO:0000256" key="3">
    <source>
        <dbReference type="ARBA" id="ARBA00023163"/>
    </source>
</evidence>
<dbReference type="InterPro" id="IPR046348">
    <property type="entry name" value="SIS_dom_sf"/>
</dbReference>
<evidence type="ECO:0000313" key="8">
    <source>
        <dbReference type="Proteomes" id="UP000830158"/>
    </source>
</evidence>
<feature type="domain" description="HTH rpiR-type" evidence="5">
    <location>
        <begin position="1"/>
        <end position="47"/>
    </location>
</feature>
<dbReference type="InterPro" id="IPR001347">
    <property type="entry name" value="SIS_dom"/>
</dbReference>
<evidence type="ECO:0000256" key="4">
    <source>
        <dbReference type="SAM" id="MobiDB-lite"/>
    </source>
</evidence>
<evidence type="ECO:0000259" key="5">
    <source>
        <dbReference type="PROSITE" id="PS51071"/>
    </source>
</evidence>
<dbReference type="Pfam" id="PF01380">
    <property type="entry name" value="SIS"/>
    <property type="match status" value="1"/>
</dbReference>
<dbReference type="InterPro" id="IPR035472">
    <property type="entry name" value="RpiR-like_SIS"/>
</dbReference>
<dbReference type="InterPro" id="IPR036388">
    <property type="entry name" value="WH-like_DNA-bd_sf"/>
</dbReference>
<reference evidence="7" key="1">
    <citation type="submission" date="2022-01" db="EMBL/GenBank/DDBJ databases">
        <title>PSI-footprinting approach for the identification of protein synthesis inhibitor producers.</title>
        <authorList>
            <person name="Handel F."/>
            <person name="Kulik A."/>
            <person name="Wex K.W."/>
            <person name="Berscheid A."/>
            <person name="Saur J.S."/>
            <person name="Winkler A."/>
            <person name="Wibberg D."/>
            <person name="Kalinowski J."/>
            <person name="Broetz-Oesterhelt H."/>
            <person name="Mast Y."/>
        </authorList>
    </citation>
    <scope>NUCLEOTIDE SEQUENCE</scope>
    <source>
        <strain evidence="7">KNN 49.3e</strain>
    </source>
</reference>
<feature type="compositionally biased region" description="Basic residues" evidence="4">
    <location>
        <begin position="248"/>
        <end position="258"/>
    </location>
</feature>